<organism evidence="1 2">
    <name type="scientific">Marasmiellus scandens</name>
    <dbReference type="NCBI Taxonomy" id="2682957"/>
    <lineage>
        <taxon>Eukaryota</taxon>
        <taxon>Fungi</taxon>
        <taxon>Dikarya</taxon>
        <taxon>Basidiomycota</taxon>
        <taxon>Agaricomycotina</taxon>
        <taxon>Agaricomycetes</taxon>
        <taxon>Agaricomycetidae</taxon>
        <taxon>Agaricales</taxon>
        <taxon>Marasmiineae</taxon>
        <taxon>Omphalotaceae</taxon>
        <taxon>Marasmiellus</taxon>
    </lineage>
</organism>
<sequence length="83" mass="9109">MKVPEKLPKPSTGPSQKLVSRINHLQDLLRALPNAIPLNPPVAQSTYHFALEDVEDRGVFGALSHSLEVSLGQTHNGVIEFKE</sequence>
<protein>
    <submittedName>
        <fullName evidence="1">Uncharacterized protein</fullName>
    </submittedName>
</protein>
<gene>
    <name evidence="1" type="ORF">VKT23_012131</name>
</gene>
<evidence type="ECO:0000313" key="1">
    <source>
        <dbReference type="EMBL" id="KAK7452730.1"/>
    </source>
</evidence>
<comment type="caution">
    <text evidence="1">The sequence shown here is derived from an EMBL/GenBank/DDBJ whole genome shotgun (WGS) entry which is preliminary data.</text>
</comment>
<keyword evidence="2" id="KW-1185">Reference proteome</keyword>
<dbReference type="Proteomes" id="UP001498398">
    <property type="component" value="Unassembled WGS sequence"/>
</dbReference>
<evidence type="ECO:0000313" key="2">
    <source>
        <dbReference type="Proteomes" id="UP001498398"/>
    </source>
</evidence>
<reference evidence="1 2" key="1">
    <citation type="submission" date="2024-01" db="EMBL/GenBank/DDBJ databases">
        <title>A draft genome for the cacao thread blight pathogen Marasmiellus scandens.</title>
        <authorList>
            <person name="Baruah I.K."/>
            <person name="Leung J."/>
            <person name="Bukari Y."/>
            <person name="Amoako-Attah I."/>
            <person name="Meinhardt L.W."/>
            <person name="Bailey B.A."/>
            <person name="Cohen S.P."/>
        </authorList>
    </citation>
    <scope>NUCLEOTIDE SEQUENCE [LARGE SCALE GENOMIC DNA]</scope>
    <source>
        <strain evidence="1 2">GH-19</strain>
    </source>
</reference>
<dbReference type="EMBL" id="JBANRG010000028">
    <property type="protein sequence ID" value="KAK7452730.1"/>
    <property type="molecule type" value="Genomic_DNA"/>
</dbReference>
<name>A0ABR1J803_9AGAR</name>
<proteinExistence type="predicted"/>
<accession>A0ABR1J803</accession>